<reference evidence="1 2" key="1">
    <citation type="submission" date="2016-08" db="EMBL/GenBank/DDBJ databases">
        <title>A Parts List for Fungal Cellulosomes Revealed by Comparative Genomics.</title>
        <authorList>
            <consortium name="DOE Joint Genome Institute"/>
            <person name="Haitjema C.H."/>
            <person name="Gilmore S.P."/>
            <person name="Henske J.K."/>
            <person name="Solomon K.V."/>
            <person name="De Groot R."/>
            <person name="Kuo A."/>
            <person name="Mondo S.J."/>
            <person name="Salamov A.A."/>
            <person name="Labutti K."/>
            <person name="Zhao Z."/>
            <person name="Chiniquy J."/>
            <person name="Barry K."/>
            <person name="Brewer H.M."/>
            <person name="Purvine S.O."/>
            <person name="Wright A.T."/>
            <person name="Boxma B."/>
            <person name="Van Alen T."/>
            <person name="Hackstein J.H."/>
            <person name="Baker S.E."/>
            <person name="Grigoriev I.V."/>
            <person name="O'Malley M.A."/>
        </authorList>
    </citation>
    <scope>NUCLEOTIDE SEQUENCE [LARGE SCALE GENOMIC DNA]</scope>
    <source>
        <strain evidence="1 2">G1</strain>
    </source>
</reference>
<protein>
    <submittedName>
        <fullName evidence="1">Uncharacterized protein</fullName>
    </submittedName>
</protein>
<dbReference type="OrthoDB" id="10563016at2759"/>
<evidence type="ECO:0000313" key="1">
    <source>
        <dbReference type="EMBL" id="ORY43230.1"/>
    </source>
</evidence>
<organism evidence="1 2">
    <name type="scientific">Neocallimastix californiae</name>
    <dbReference type="NCBI Taxonomy" id="1754190"/>
    <lineage>
        <taxon>Eukaryota</taxon>
        <taxon>Fungi</taxon>
        <taxon>Fungi incertae sedis</taxon>
        <taxon>Chytridiomycota</taxon>
        <taxon>Chytridiomycota incertae sedis</taxon>
        <taxon>Neocallimastigomycetes</taxon>
        <taxon>Neocallimastigales</taxon>
        <taxon>Neocallimastigaceae</taxon>
        <taxon>Neocallimastix</taxon>
    </lineage>
</organism>
<dbReference type="AlphaFoldDB" id="A0A1Y2C870"/>
<gene>
    <name evidence="1" type="ORF">LY90DRAFT_509869</name>
</gene>
<comment type="caution">
    <text evidence="1">The sequence shown here is derived from an EMBL/GenBank/DDBJ whole genome shotgun (WGS) entry which is preliminary data.</text>
</comment>
<accession>A0A1Y2C870</accession>
<name>A0A1Y2C870_9FUNG</name>
<evidence type="ECO:0000313" key="2">
    <source>
        <dbReference type="Proteomes" id="UP000193920"/>
    </source>
</evidence>
<dbReference type="Proteomes" id="UP000193920">
    <property type="component" value="Unassembled WGS sequence"/>
</dbReference>
<keyword evidence="2" id="KW-1185">Reference proteome</keyword>
<sequence length="109" mass="13499">MILNQEDINIYLEDKLTKEFYDEYNKKNINIEKLLKLSKYNKIYLYEPLKLDHYLLIDISLYCHQKFEIINIDQFNRYIDLINYFYKLYNNIKIKGNLNDNIISNMFCY</sequence>
<dbReference type="EMBL" id="MCOG01000117">
    <property type="protein sequence ID" value="ORY43230.1"/>
    <property type="molecule type" value="Genomic_DNA"/>
</dbReference>
<proteinExistence type="predicted"/>